<gene>
    <name evidence="1" type="ORF">OCTVUL_1B012064</name>
</gene>
<protein>
    <submittedName>
        <fullName evidence="1">Uncharacterized protein</fullName>
    </submittedName>
</protein>
<dbReference type="Proteomes" id="UP001162480">
    <property type="component" value="Chromosome 6"/>
</dbReference>
<evidence type="ECO:0000313" key="1">
    <source>
        <dbReference type="EMBL" id="CAI9723688.1"/>
    </source>
</evidence>
<dbReference type="AlphaFoldDB" id="A0AA36AXX9"/>
<organism evidence="1 2">
    <name type="scientific">Octopus vulgaris</name>
    <name type="common">Common octopus</name>
    <dbReference type="NCBI Taxonomy" id="6645"/>
    <lineage>
        <taxon>Eukaryota</taxon>
        <taxon>Metazoa</taxon>
        <taxon>Spiralia</taxon>
        <taxon>Lophotrochozoa</taxon>
        <taxon>Mollusca</taxon>
        <taxon>Cephalopoda</taxon>
        <taxon>Coleoidea</taxon>
        <taxon>Octopodiformes</taxon>
        <taxon>Octopoda</taxon>
        <taxon>Incirrata</taxon>
        <taxon>Octopodidae</taxon>
        <taxon>Octopus</taxon>
    </lineage>
</organism>
<reference evidence="1" key="1">
    <citation type="submission" date="2023-08" db="EMBL/GenBank/DDBJ databases">
        <authorList>
            <person name="Alioto T."/>
            <person name="Alioto T."/>
            <person name="Gomez Garrido J."/>
        </authorList>
    </citation>
    <scope>NUCLEOTIDE SEQUENCE</scope>
</reference>
<keyword evidence="2" id="KW-1185">Reference proteome</keyword>
<dbReference type="EMBL" id="OX597819">
    <property type="protein sequence ID" value="CAI9723688.1"/>
    <property type="molecule type" value="Genomic_DNA"/>
</dbReference>
<name>A0AA36AXX9_OCTVU</name>
<proteinExistence type="predicted"/>
<accession>A0AA36AXX9</accession>
<evidence type="ECO:0000313" key="2">
    <source>
        <dbReference type="Proteomes" id="UP001162480"/>
    </source>
</evidence>
<sequence length="84" mass="8965">MIKQRRPKVIVPASNTTSNTKYYCGKPALSSTPEANNAETSLSLETSAKLSARPGLLLLSTDSSSSLSPVIITISNLTKCQMHN</sequence>